<dbReference type="PANTHER" id="PTHR35477">
    <property type="entry name" value="OS06G0728500 PROTEIN"/>
    <property type="match status" value="1"/>
</dbReference>
<dbReference type="PANTHER" id="PTHR35477:SF1">
    <property type="entry name" value="OS06G0728500 PROTEIN"/>
    <property type="match status" value="1"/>
</dbReference>
<keyword evidence="3" id="KW-1185">Reference proteome</keyword>
<feature type="region of interest" description="Disordered" evidence="1">
    <location>
        <begin position="23"/>
        <end position="125"/>
    </location>
</feature>
<dbReference type="Proteomes" id="UP001497444">
    <property type="component" value="Chromosome 11"/>
</dbReference>
<feature type="compositionally biased region" description="Acidic residues" evidence="1">
    <location>
        <begin position="51"/>
        <end position="61"/>
    </location>
</feature>
<feature type="compositionally biased region" description="Basic and acidic residues" evidence="1">
    <location>
        <begin position="90"/>
        <end position="104"/>
    </location>
</feature>
<evidence type="ECO:0000313" key="2">
    <source>
        <dbReference type="EMBL" id="CAK9258028.1"/>
    </source>
</evidence>
<evidence type="ECO:0000256" key="1">
    <source>
        <dbReference type="SAM" id="MobiDB-lite"/>
    </source>
</evidence>
<evidence type="ECO:0000313" key="3">
    <source>
        <dbReference type="Proteomes" id="UP001497444"/>
    </source>
</evidence>
<protein>
    <submittedName>
        <fullName evidence="2">Uncharacterized protein</fullName>
    </submittedName>
</protein>
<feature type="compositionally biased region" description="Low complexity" evidence="1">
    <location>
        <begin position="31"/>
        <end position="50"/>
    </location>
</feature>
<dbReference type="EMBL" id="OZ020106">
    <property type="protein sequence ID" value="CAK9258028.1"/>
    <property type="molecule type" value="Genomic_DNA"/>
</dbReference>
<accession>A0ABP0VW75</accession>
<name>A0ABP0VW75_9BRYO</name>
<reference evidence="2" key="1">
    <citation type="submission" date="2024-02" db="EMBL/GenBank/DDBJ databases">
        <authorList>
            <consortium name="ELIXIR-Norway"/>
            <consortium name="Elixir Norway"/>
        </authorList>
    </citation>
    <scope>NUCLEOTIDE SEQUENCE</scope>
</reference>
<gene>
    <name evidence="2" type="ORF">CSSPJE1EN1_LOCUS3506</name>
</gene>
<sequence length="537" mass="56811">MADMETSWEGESLPPRKRLLAGLRQNGWRGSSSSSLTSTAAGELLQGIGPEQEEGEEEELAAVDGEGGGDLSVMVSSGAECSSGLKKPRMSRERAKEEYADHVDPSQSERLVLPPVSKPSQGIPVPVSSHDDAAAAAAAAAAISAAAHAVKVAMAAKENAAAKASIAVKAAAAAKVALEAAALAARAVALVQAELRTRKTVNAQPGFSESSSKLLQTFGAPESQTEERILERTEVKAERTEEGAAAVAASLDDEELAQQWHRVINSSPCISHSLGTPPQRKEAPTIPDTASSAVSMSSTDAAAWPQIIETSPTELLLLPPLKQQQTRPQSVMHQDLKRFDDARVAVRHEVKKKIMEIHQSDDAGGQQLDAFEHSSPKFSSKPSKLSVSEEISSVIKPAEATMEGVVAFSAREEDSVITAAADYPADLVEDSLTTTAAEHSAELSFDAIMEVADAGAPSTHLLSDSYERRPDLLQEILEAAVLADSAMSLDEGGGADAFTPESAYRAEYYEGSVQQEGDSIFSDLLAESKEDELRMML</sequence>
<proteinExistence type="predicted"/>
<feature type="region of interest" description="Disordered" evidence="1">
    <location>
        <begin position="271"/>
        <end position="292"/>
    </location>
</feature>
<organism evidence="2 3">
    <name type="scientific">Sphagnum jensenii</name>
    <dbReference type="NCBI Taxonomy" id="128206"/>
    <lineage>
        <taxon>Eukaryota</taxon>
        <taxon>Viridiplantae</taxon>
        <taxon>Streptophyta</taxon>
        <taxon>Embryophyta</taxon>
        <taxon>Bryophyta</taxon>
        <taxon>Sphagnophytina</taxon>
        <taxon>Sphagnopsida</taxon>
        <taxon>Sphagnales</taxon>
        <taxon>Sphagnaceae</taxon>
        <taxon>Sphagnum</taxon>
    </lineage>
</organism>